<feature type="signal peptide" evidence="1">
    <location>
        <begin position="1"/>
        <end position="23"/>
    </location>
</feature>
<keyword evidence="1" id="KW-0732">Signal</keyword>
<proteinExistence type="predicted"/>
<feature type="chain" id="PRO_5005212106" description="Lipoprotein" evidence="1">
    <location>
        <begin position="24"/>
        <end position="92"/>
    </location>
</feature>
<keyword evidence="3" id="KW-1185">Reference proteome</keyword>
<dbReference type="EMBL" id="CP012109">
    <property type="protein sequence ID" value="AKQ65955.1"/>
    <property type="molecule type" value="Genomic_DNA"/>
</dbReference>
<name>A0A0H4WX74_9BACT</name>
<reference evidence="2 3" key="1">
    <citation type="journal article" date="2016" name="PLoS ONE">
        <title>Complete Genome Sequence and Comparative Genomics of a Novel Myxobacterium Myxococcus hansupus.</title>
        <authorList>
            <person name="Sharma G."/>
            <person name="Narwani T."/>
            <person name="Subramanian S."/>
        </authorList>
    </citation>
    <scope>NUCLEOTIDE SEQUENCE [LARGE SCALE GENOMIC DNA]</scope>
    <source>
        <strain evidence="3">mixupus</strain>
    </source>
</reference>
<accession>A0A0H4WX74</accession>
<gene>
    <name evidence="2" type="ORF">A176_002867</name>
</gene>
<evidence type="ECO:0008006" key="4">
    <source>
        <dbReference type="Google" id="ProtNLM"/>
    </source>
</evidence>
<dbReference type="KEGG" id="mym:A176_002867"/>
<organism evidence="2 3">
    <name type="scientific">Pseudomyxococcus hansupus</name>
    <dbReference type="NCBI Taxonomy" id="1297742"/>
    <lineage>
        <taxon>Bacteria</taxon>
        <taxon>Pseudomonadati</taxon>
        <taxon>Myxococcota</taxon>
        <taxon>Myxococcia</taxon>
        <taxon>Myxococcales</taxon>
        <taxon>Cystobacterineae</taxon>
        <taxon>Myxococcaceae</taxon>
        <taxon>Pseudomyxococcus</taxon>
    </lineage>
</organism>
<dbReference type="STRING" id="1297742.A176_002867"/>
<sequence length="92" mass="9804">MSSMRIRSLVLASLPALFLMACGGEPVAESPAPEAEGAVTASIEPPVSCYDQCYQFLAVCPQQCQASYSVCYDLTLECYDSCGRGVGPWLPC</sequence>
<evidence type="ECO:0000313" key="2">
    <source>
        <dbReference type="EMBL" id="AKQ65955.1"/>
    </source>
</evidence>
<protein>
    <recommendedName>
        <fullName evidence="4">Lipoprotein</fullName>
    </recommendedName>
</protein>
<dbReference type="PATRIC" id="fig|1297742.4.peg.2894"/>
<dbReference type="Proteomes" id="UP000009026">
    <property type="component" value="Chromosome"/>
</dbReference>
<dbReference type="PROSITE" id="PS51257">
    <property type="entry name" value="PROKAR_LIPOPROTEIN"/>
    <property type="match status" value="1"/>
</dbReference>
<evidence type="ECO:0000256" key="1">
    <source>
        <dbReference type="SAM" id="SignalP"/>
    </source>
</evidence>
<dbReference type="AlphaFoldDB" id="A0A0H4WX74"/>
<evidence type="ECO:0000313" key="3">
    <source>
        <dbReference type="Proteomes" id="UP000009026"/>
    </source>
</evidence>